<dbReference type="EnsemblMetazoa" id="XM_050654639.1">
    <property type="protein sequence ID" value="XP_050510596.1"/>
    <property type="gene ID" value="LOC126887231"/>
</dbReference>
<dbReference type="AlphaFoldDB" id="A0A6P7GR19"/>
<evidence type="ECO:0000313" key="7">
    <source>
        <dbReference type="RefSeq" id="XP_028148488.1"/>
    </source>
</evidence>
<feature type="region of interest" description="Disordered" evidence="3">
    <location>
        <begin position="1"/>
        <end position="31"/>
    </location>
</feature>
<evidence type="ECO:0000313" key="8">
    <source>
        <dbReference type="RefSeq" id="XP_028148489.1"/>
    </source>
</evidence>
<dbReference type="GO" id="GO:0097629">
    <property type="term" value="C:extrinsic component of omegasome membrane"/>
    <property type="evidence" value="ECO:0007669"/>
    <property type="project" value="TreeGrafter"/>
</dbReference>
<sequence length="470" mass="53090">MATTSSSEDSIAPRDFHLSTSTDSGSRLSPNRQRCPLCRKFRKVFYCKECLHSGLFYSSKHKITDGYLDKQKALLELEDNKRILERNCLKLLENKQKSDILNSKIRQAKDRTRILRSALEDKRFKKSVNNTTLSSLRDKNEKRTKALPRYDTKCQEMETIVSHKNEKVERVSESNREKQEELKKLVRLRIHQLFKYIFPITLVKPNAEIELSTDDMVNALAEASQTTFISDRWEYSDYLGEMRYCIVGPTLPGSGNYSAYNIWVAQNQDGVPGSNSVSSVEPNPAFSISAALTYTAQLLSVLSYYLNTRLPCRMQYSDFCSSYMKDEQFARRTARLNANILYLCLLQHVDLSSLNSAKTIHNILQLIEDPNTDLGRVGPVEYDVQQALALEQDLVNDLKTSEDSDSEEGDSFPVEWEAVPHVQCPEISAGPAISQSPQMISTQQASSMAGGLVNSAAASIASIWRGFTGR</sequence>
<dbReference type="RefSeq" id="XP_028148489.1">
    <property type="nucleotide sequence ID" value="XM_028292688.1"/>
</dbReference>
<accession>A0A6P7GR19</accession>
<dbReference type="Proteomes" id="UP001652700">
    <property type="component" value="Unplaced"/>
</dbReference>
<dbReference type="PANTHER" id="PTHR13664:SF0">
    <property type="entry name" value="BECLIN 1-ASSOCIATED AUTOPHAGY-RELATED KEY REGULATOR"/>
    <property type="match status" value="1"/>
</dbReference>
<evidence type="ECO:0000313" key="4">
    <source>
        <dbReference type="EnsemblMetazoa" id="XP_050510594.1"/>
    </source>
</evidence>
<protein>
    <submittedName>
        <fullName evidence="6 7">Beclin 1-associated autophagy-related key regulator isoform X1</fullName>
    </submittedName>
</protein>
<feature type="coiled-coil region" evidence="2">
    <location>
        <begin position="67"/>
        <end position="94"/>
    </location>
</feature>
<dbReference type="GO" id="GO:0043495">
    <property type="term" value="F:protein-membrane adaptor activity"/>
    <property type="evidence" value="ECO:0007669"/>
    <property type="project" value="TreeGrafter"/>
</dbReference>
<dbReference type="GO" id="GO:0000045">
    <property type="term" value="P:autophagosome assembly"/>
    <property type="evidence" value="ECO:0007669"/>
    <property type="project" value="TreeGrafter"/>
</dbReference>
<reference evidence="6 7" key="1">
    <citation type="submission" date="2025-04" db="UniProtKB">
        <authorList>
            <consortium name="RefSeq"/>
        </authorList>
    </citation>
    <scope>IDENTIFICATION</scope>
    <source>
        <tissue evidence="6 7">Whole insect</tissue>
    </source>
</reference>
<dbReference type="RefSeq" id="XP_028148487.1">
    <property type="nucleotide sequence ID" value="XM_028292686.1"/>
</dbReference>
<keyword evidence="5" id="KW-1185">Reference proteome</keyword>
<dbReference type="GO" id="GO:0005776">
    <property type="term" value="C:autophagosome"/>
    <property type="evidence" value="ECO:0007669"/>
    <property type="project" value="TreeGrafter"/>
</dbReference>
<proteinExistence type="predicted"/>
<dbReference type="EnsemblMetazoa" id="XM_050654638.1">
    <property type="protein sequence ID" value="XP_050510595.1"/>
    <property type="gene ID" value="LOC126887231"/>
</dbReference>
<gene>
    <name evidence="6 7 8" type="primary">LOC114341880</name>
</gene>
<dbReference type="GO" id="GO:0035014">
    <property type="term" value="F:phosphatidylinositol 3-kinase regulator activity"/>
    <property type="evidence" value="ECO:0007669"/>
    <property type="project" value="TreeGrafter"/>
</dbReference>
<dbReference type="EnsemblMetazoa" id="XM_050654637.1">
    <property type="protein sequence ID" value="XP_050510594.1"/>
    <property type="gene ID" value="LOC126887231"/>
</dbReference>
<dbReference type="GO" id="GO:0097632">
    <property type="term" value="C:extrinsic component of phagophore assembly site membrane"/>
    <property type="evidence" value="ECO:0007669"/>
    <property type="project" value="TreeGrafter"/>
</dbReference>
<dbReference type="OrthoDB" id="16772at2759"/>
<dbReference type="GO" id="GO:0009267">
    <property type="term" value="P:cellular response to starvation"/>
    <property type="evidence" value="ECO:0007669"/>
    <property type="project" value="TreeGrafter"/>
</dbReference>
<dbReference type="GO" id="GO:0000423">
    <property type="term" value="P:mitophagy"/>
    <property type="evidence" value="ECO:0007669"/>
    <property type="project" value="TreeGrafter"/>
</dbReference>
<reference evidence="4" key="2">
    <citation type="submission" date="2025-05" db="UniProtKB">
        <authorList>
            <consortium name="EnsemblMetazoa"/>
        </authorList>
    </citation>
    <scope>IDENTIFICATION</scope>
</reference>
<feature type="compositionally biased region" description="Polar residues" evidence="3">
    <location>
        <begin position="18"/>
        <end position="31"/>
    </location>
</feature>
<keyword evidence="1 2" id="KW-0175">Coiled coil</keyword>
<evidence type="ECO:0000313" key="6">
    <source>
        <dbReference type="RefSeq" id="XP_028148487.1"/>
    </source>
</evidence>
<evidence type="ECO:0000256" key="2">
    <source>
        <dbReference type="SAM" id="Coils"/>
    </source>
</evidence>
<organism evidence="6">
    <name type="scientific">Diabrotica virgifera virgifera</name>
    <name type="common">western corn rootworm</name>
    <dbReference type="NCBI Taxonomy" id="50390"/>
    <lineage>
        <taxon>Eukaryota</taxon>
        <taxon>Metazoa</taxon>
        <taxon>Ecdysozoa</taxon>
        <taxon>Arthropoda</taxon>
        <taxon>Hexapoda</taxon>
        <taxon>Insecta</taxon>
        <taxon>Pterygota</taxon>
        <taxon>Neoptera</taxon>
        <taxon>Endopterygota</taxon>
        <taxon>Coleoptera</taxon>
        <taxon>Polyphaga</taxon>
        <taxon>Cucujiformia</taxon>
        <taxon>Chrysomeloidea</taxon>
        <taxon>Chrysomelidae</taxon>
        <taxon>Galerucinae</taxon>
        <taxon>Diabroticina</taxon>
        <taxon>Diabroticites</taxon>
        <taxon>Diabrotica</taxon>
    </lineage>
</organism>
<evidence type="ECO:0000256" key="3">
    <source>
        <dbReference type="SAM" id="MobiDB-lite"/>
    </source>
</evidence>
<dbReference type="RefSeq" id="XP_028148488.1">
    <property type="nucleotide sequence ID" value="XM_028292687.1"/>
</dbReference>
<name>A0A6P7GR19_DIAVI</name>
<dbReference type="GO" id="GO:0016240">
    <property type="term" value="P:autophagosome membrane docking"/>
    <property type="evidence" value="ECO:0007669"/>
    <property type="project" value="TreeGrafter"/>
</dbReference>
<feature type="coiled-coil region" evidence="2">
    <location>
        <begin position="161"/>
        <end position="188"/>
    </location>
</feature>
<dbReference type="InterPro" id="IPR018791">
    <property type="entry name" value="UV_resistance/autophagy_Atg14"/>
</dbReference>
<dbReference type="PANTHER" id="PTHR13664">
    <property type="entry name" value="BECLIN 1-ASSOCIATED AUTOPHAGY-RELATED KEY REGULATOR"/>
    <property type="match status" value="1"/>
</dbReference>
<evidence type="ECO:0000313" key="5">
    <source>
        <dbReference type="Proteomes" id="UP001652700"/>
    </source>
</evidence>
<evidence type="ECO:0000256" key="1">
    <source>
        <dbReference type="ARBA" id="ARBA00023054"/>
    </source>
</evidence>
<dbReference type="GO" id="GO:0035032">
    <property type="term" value="C:phosphatidylinositol 3-kinase complex, class III"/>
    <property type="evidence" value="ECO:0007669"/>
    <property type="project" value="TreeGrafter"/>
</dbReference>
<dbReference type="Pfam" id="PF10186">
    <property type="entry name" value="ATG14"/>
    <property type="match status" value="1"/>
</dbReference>